<keyword evidence="5" id="KW-0813">Transport</keyword>
<accession>A0A0G0AC39</accession>
<dbReference type="EMBL" id="JOKZ01000146">
    <property type="protein sequence ID" value="KKP02534.1"/>
    <property type="molecule type" value="Genomic_DNA"/>
</dbReference>
<evidence type="ECO:0000256" key="12">
    <source>
        <dbReference type="ARBA" id="ARBA00023136"/>
    </source>
</evidence>
<organism evidence="13 14">
    <name type="scientific">Trichoderma harzianum</name>
    <name type="common">Hypocrea lixii</name>
    <dbReference type="NCBI Taxonomy" id="5544"/>
    <lineage>
        <taxon>Eukaryota</taxon>
        <taxon>Fungi</taxon>
        <taxon>Dikarya</taxon>
        <taxon>Ascomycota</taxon>
        <taxon>Pezizomycotina</taxon>
        <taxon>Sordariomycetes</taxon>
        <taxon>Hypocreomycetidae</taxon>
        <taxon>Hypocreales</taxon>
        <taxon>Hypocreaceae</taxon>
        <taxon>Trichoderma</taxon>
    </lineage>
</organism>
<evidence type="ECO:0000256" key="7">
    <source>
        <dbReference type="ARBA" id="ARBA00022692"/>
    </source>
</evidence>
<evidence type="ECO:0000256" key="4">
    <source>
        <dbReference type="ARBA" id="ARBA00016392"/>
    </source>
</evidence>
<comment type="function">
    <text evidence="1">Accessory subunit of the mitochondrial membrane respiratory chain NADH dehydrogenase (Complex I), that is believed not to be involved in catalysis. Complex I functions in the transfer of electrons from NADH to the respiratory chain. The immediate electron acceptor for the enzyme is believed to be ubiquinone.</text>
</comment>
<dbReference type="PANTHER" id="PTHR17098:SF2">
    <property type="entry name" value="NADH DEHYDROGENASE [UBIQUINONE] 1 ALPHA SUBCOMPLEX SUBUNIT 1"/>
    <property type="match status" value="1"/>
</dbReference>
<evidence type="ECO:0000256" key="9">
    <source>
        <dbReference type="ARBA" id="ARBA00022982"/>
    </source>
</evidence>
<keyword evidence="8" id="KW-0999">Mitochondrion inner membrane</keyword>
<reference evidence="14" key="1">
    <citation type="journal article" date="2015" name="Genome Announc.">
        <title>Draft whole-genome sequence of the biocontrol agent Trichoderma harzianum T6776.</title>
        <authorList>
            <person name="Baroncelli R."/>
            <person name="Piaggeschi G."/>
            <person name="Fiorini L."/>
            <person name="Bertolini E."/>
            <person name="Zapparata A."/>
            <person name="Pe M.E."/>
            <person name="Sarrocco S."/>
            <person name="Vannacci G."/>
        </authorList>
    </citation>
    <scope>NUCLEOTIDE SEQUENCE [LARGE SCALE GENOMIC DNA]</scope>
    <source>
        <strain evidence="14">T6776</strain>
    </source>
</reference>
<evidence type="ECO:0000256" key="8">
    <source>
        <dbReference type="ARBA" id="ARBA00022792"/>
    </source>
</evidence>
<evidence type="ECO:0000256" key="3">
    <source>
        <dbReference type="ARBA" id="ARBA00009960"/>
    </source>
</evidence>
<dbReference type="Pfam" id="PF15879">
    <property type="entry name" value="MWFE"/>
    <property type="match status" value="1"/>
</dbReference>
<keyword evidence="10" id="KW-1133">Transmembrane helix</keyword>
<dbReference type="GO" id="GO:0005743">
    <property type="term" value="C:mitochondrial inner membrane"/>
    <property type="evidence" value="ECO:0007669"/>
    <property type="project" value="UniProtKB-SubCell"/>
</dbReference>
<dbReference type="AlphaFoldDB" id="A0A0G0AC39"/>
<gene>
    <name evidence="13" type="ORF">THAR02_05347</name>
</gene>
<keyword evidence="9" id="KW-0249">Electron transport</keyword>
<evidence type="ECO:0000256" key="6">
    <source>
        <dbReference type="ARBA" id="ARBA00022660"/>
    </source>
</evidence>
<keyword evidence="12" id="KW-0472">Membrane</keyword>
<name>A0A0G0AC39_TRIHA</name>
<keyword evidence="11" id="KW-0496">Mitochondrion</keyword>
<comment type="subcellular location">
    <subcellularLocation>
        <location evidence="2">Mitochondrion inner membrane</location>
        <topology evidence="2">Single-pass membrane protein</topology>
        <orientation evidence="2">Matrix side</orientation>
    </subcellularLocation>
</comment>
<dbReference type="InterPro" id="IPR017384">
    <property type="entry name" value="NADH_Ub_cplx-1_asu_su-1"/>
</dbReference>
<dbReference type="PANTHER" id="PTHR17098">
    <property type="entry name" value="NADH-UBIQUINONE OXIDOREDUCTASE MWFE SUBUNIT"/>
    <property type="match status" value="1"/>
</dbReference>
<keyword evidence="6" id="KW-0679">Respiratory chain</keyword>
<comment type="similarity">
    <text evidence="3">Belongs to the complex I NDUFA1 subunit family.</text>
</comment>
<protein>
    <recommendedName>
        <fullName evidence="4">NADH dehydrogenase [ubiquinone] 1 alpha subcomplex subunit 1</fullName>
    </recommendedName>
</protein>
<evidence type="ECO:0000256" key="10">
    <source>
        <dbReference type="ARBA" id="ARBA00022989"/>
    </source>
</evidence>
<dbReference type="OrthoDB" id="1920692at2759"/>
<evidence type="ECO:0000313" key="13">
    <source>
        <dbReference type="EMBL" id="KKP02534.1"/>
    </source>
</evidence>
<evidence type="ECO:0000256" key="11">
    <source>
        <dbReference type="ARBA" id="ARBA00023128"/>
    </source>
</evidence>
<evidence type="ECO:0000256" key="2">
    <source>
        <dbReference type="ARBA" id="ARBA00004298"/>
    </source>
</evidence>
<evidence type="ECO:0000313" key="14">
    <source>
        <dbReference type="Proteomes" id="UP000034112"/>
    </source>
</evidence>
<keyword evidence="7" id="KW-0812">Transmembrane</keyword>
<comment type="caution">
    <text evidence="13">The sequence shown here is derived from an EMBL/GenBank/DDBJ whole genome shotgun (WGS) entry which is preliminary data.</text>
</comment>
<evidence type="ECO:0000256" key="5">
    <source>
        <dbReference type="ARBA" id="ARBA00022448"/>
    </source>
</evidence>
<sequence>MRQQIATVAFSKLAPKSRKQESQDVPLWPQASKLIAPIGPLPTDVQAQYQERRSTESRYCGRVPIVERSIRFRTLLLNRHIAQKTVEAAQCNHARPFRNSDTMFGVSGTGLAAFKTWQNEGKRPRYSLDQWDKIPVDLGTNEFEVMERDRRLTGTLRGQTDNPEAPLGFEFSNGWKLEKRFT</sequence>
<evidence type="ECO:0000256" key="1">
    <source>
        <dbReference type="ARBA" id="ARBA00003195"/>
    </source>
</evidence>
<proteinExistence type="inferred from homology"/>
<dbReference type="Proteomes" id="UP000034112">
    <property type="component" value="Unassembled WGS sequence"/>
</dbReference>